<dbReference type="InterPro" id="IPR000668">
    <property type="entry name" value="Peptidase_C1A_C"/>
</dbReference>
<evidence type="ECO:0000256" key="1">
    <source>
        <dbReference type="ARBA" id="ARBA00008455"/>
    </source>
</evidence>
<proteinExistence type="inferred from homology"/>
<dbReference type="InterPro" id="IPR038765">
    <property type="entry name" value="Papain-like_cys_pep_sf"/>
</dbReference>
<feature type="signal peptide" evidence="2">
    <location>
        <begin position="1"/>
        <end position="22"/>
    </location>
</feature>
<protein>
    <submittedName>
        <fullName evidence="4">Papain cysteine proteinase</fullName>
    </submittedName>
</protein>
<organism evidence="4 5">
    <name type="scientific">Chloropicon roscoffensis</name>
    <dbReference type="NCBI Taxonomy" id="1461544"/>
    <lineage>
        <taxon>Eukaryota</taxon>
        <taxon>Viridiplantae</taxon>
        <taxon>Chlorophyta</taxon>
        <taxon>Chloropicophyceae</taxon>
        <taxon>Chloropicales</taxon>
        <taxon>Chloropicaceae</taxon>
        <taxon>Chloropicon</taxon>
    </lineage>
</organism>
<feature type="domain" description="Peptidase C1A papain C-terminal" evidence="3">
    <location>
        <begin position="63"/>
        <end position="316"/>
    </location>
</feature>
<dbReference type="Pfam" id="PF00112">
    <property type="entry name" value="Peptidase_C1"/>
    <property type="match status" value="2"/>
</dbReference>
<evidence type="ECO:0000313" key="4">
    <source>
        <dbReference type="EMBL" id="WZN60194.1"/>
    </source>
</evidence>
<dbReference type="EMBL" id="CP151502">
    <property type="protein sequence ID" value="WZN60194.1"/>
    <property type="molecule type" value="Genomic_DNA"/>
</dbReference>
<keyword evidence="5" id="KW-1185">Reference proteome</keyword>
<accession>A0AAX4P1X9</accession>
<keyword evidence="2" id="KW-0732">Signal</keyword>
<gene>
    <name evidence="4" type="ORF">HKI87_02g17230</name>
</gene>
<feature type="domain" description="Peptidase C1A papain C-terminal" evidence="3">
    <location>
        <begin position="368"/>
        <end position="604"/>
    </location>
</feature>
<dbReference type="FunFam" id="3.90.70.10:FF:000117">
    <property type="entry name" value="Probable papain cysteine protease"/>
    <property type="match status" value="2"/>
</dbReference>
<dbReference type="Gene3D" id="3.90.70.10">
    <property type="entry name" value="Cysteine proteinases"/>
    <property type="match status" value="2"/>
</dbReference>
<name>A0AAX4P1X9_9CHLO</name>
<dbReference type="InterPro" id="IPR013128">
    <property type="entry name" value="Peptidase_C1A"/>
</dbReference>
<dbReference type="Proteomes" id="UP001472866">
    <property type="component" value="Chromosome 02"/>
</dbReference>
<evidence type="ECO:0000256" key="2">
    <source>
        <dbReference type="SAM" id="SignalP"/>
    </source>
</evidence>
<dbReference type="PROSITE" id="PS00640">
    <property type="entry name" value="THIOL_PROTEASE_ASN"/>
    <property type="match status" value="2"/>
</dbReference>
<dbReference type="GO" id="GO:0008234">
    <property type="term" value="F:cysteine-type peptidase activity"/>
    <property type="evidence" value="ECO:0007669"/>
    <property type="project" value="InterPro"/>
</dbReference>
<dbReference type="PANTHER" id="PTHR12411">
    <property type="entry name" value="CYSTEINE PROTEASE FAMILY C1-RELATED"/>
    <property type="match status" value="1"/>
</dbReference>
<sequence length="610" mass="67122">MNTKQVLTALVALAAILAAADAASTNMRKVGKLNKGCAFGTDFKNGEKIIRPRPQELMSVSDVPANYFWGNVNGTNFLTETRNQHIPVYCGSCWAMGTTSSLSDRIKIAQKGGYPEVILSPQVMVNCRYGGSCEGGDPYEAYESIAEYGIPDETCQNYEAVDGECHPYGICETCDPGAPPKPFLPGTCTPVKNYTSWTIDSYGHVHTGPNKDVKGNLLSKQDKLKMEILSGGPISCGIHVTDKFEAYSGGIFSQFNVFNIPNHILAIVGWGVDSADGTEFWIGRNSWGTYWGEKGFFRIEMYKDNLGIENSCSWATPTVMKKVETAPAEEEEVVRGKYHNYDQPCLKKDAEKTSVVKSDLPHTYMKDVPTEYDIRNLNGVNYATIDRNQHIPQYCGSCWTHGTSSALSDRIALMRNGAWPEIDLAPQVLVNCVHGGQSNGCSGGSPTAAYEWIYNNGLPDETCQNYQAKDNTCIDINICRNCDPSKGCWAMDNSTYVTYHISEYGQVQGEEKMMAEIAARGPIACGLCVTPDFETYKGGIFNDTTGCKEQDHEISIAGYGQDADGTKYWIGRNSWGTYWGENGWFRIIRGVDNLGVEDACDWAVPTPLGF</sequence>
<dbReference type="GO" id="GO:0006508">
    <property type="term" value="P:proteolysis"/>
    <property type="evidence" value="ECO:0007669"/>
    <property type="project" value="InterPro"/>
</dbReference>
<feature type="chain" id="PRO_5043365729" evidence="2">
    <location>
        <begin position="23"/>
        <end position="610"/>
    </location>
</feature>
<dbReference type="SUPFAM" id="SSF54001">
    <property type="entry name" value="Cysteine proteinases"/>
    <property type="match status" value="2"/>
</dbReference>
<dbReference type="SMART" id="SM00645">
    <property type="entry name" value="Pept_C1"/>
    <property type="match status" value="2"/>
</dbReference>
<evidence type="ECO:0000313" key="5">
    <source>
        <dbReference type="Proteomes" id="UP001472866"/>
    </source>
</evidence>
<dbReference type="InterPro" id="IPR025661">
    <property type="entry name" value="Pept_asp_AS"/>
</dbReference>
<reference evidence="4 5" key="1">
    <citation type="submission" date="2024-03" db="EMBL/GenBank/DDBJ databases">
        <title>Complete genome sequence of the green alga Chloropicon roscoffensis RCC1871.</title>
        <authorList>
            <person name="Lemieux C."/>
            <person name="Pombert J.-F."/>
            <person name="Otis C."/>
            <person name="Turmel M."/>
        </authorList>
    </citation>
    <scope>NUCLEOTIDE SEQUENCE [LARGE SCALE GENOMIC DNA]</scope>
    <source>
        <strain evidence="4 5">RCC1871</strain>
    </source>
</reference>
<dbReference type="AlphaFoldDB" id="A0AAX4P1X9"/>
<comment type="similarity">
    <text evidence="1">Belongs to the peptidase C1 family.</text>
</comment>
<evidence type="ECO:0000259" key="3">
    <source>
        <dbReference type="SMART" id="SM00645"/>
    </source>
</evidence>